<feature type="transmembrane region" description="Helical" evidence="11">
    <location>
        <begin position="607"/>
        <end position="632"/>
    </location>
</feature>
<feature type="transmembrane region" description="Helical" evidence="11">
    <location>
        <begin position="753"/>
        <end position="779"/>
    </location>
</feature>
<dbReference type="InterPro" id="IPR003593">
    <property type="entry name" value="AAA+_ATPase"/>
</dbReference>
<protein>
    <recommendedName>
        <fullName evidence="12">ABC transporter domain-containing protein</fullName>
    </recommendedName>
</protein>
<dbReference type="Proteomes" id="UP000027138">
    <property type="component" value="Unassembled WGS sequence"/>
</dbReference>
<proteinExistence type="inferred from homology"/>
<dbReference type="OrthoDB" id="66620at2759"/>
<dbReference type="Pfam" id="PF00005">
    <property type="entry name" value="ABC_tran"/>
    <property type="match status" value="2"/>
</dbReference>
<keyword evidence="4 11" id="KW-0812">Transmembrane</keyword>
<evidence type="ECO:0000313" key="13">
    <source>
        <dbReference type="EMBL" id="KDP36998.1"/>
    </source>
</evidence>
<organism evidence="13 14">
    <name type="scientific">Jatropha curcas</name>
    <name type="common">Barbados nut</name>
    <dbReference type="NCBI Taxonomy" id="180498"/>
    <lineage>
        <taxon>Eukaryota</taxon>
        <taxon>Viridiplantae</taxon>
        <taxon>Streptophyta</taxon>
        <taxon>Embryophyta</taxon>
        <taxon>Tracheophyta</taxon>
        <taxon>Spermatophyta</taxon>
        <taxon>Magnoliopsida</taxon>
        <taxon>eudicotyledons</taxon>
        <taxon>Gunneridae</taxon>
        <taxon>Pentapetalae</taxon>
        <taxon>rosids</taxon>
        <taxon>fabids</taxon>
        <taxon>Malpighiales</taxon>
        <taxon>Euphorbiaceae</taxon>
        <taxon>Crotonoideae</taxon>
        <taxon>Jatropheae</taxon>
        <taxon>Jatropha</taxon>
    </lineage>
</organism>
<feature type="transmembrane region" description="Helical" evidence="11">
    <location>
        <begin position="1411"/>
        <end position="1434"/>
    </location>
</feature>
<feature type="transmembrane region" description="Helical" evidence="11">
    <location>
        <begin position="1302"/>
        <end position="1324"/>
    </location>
</feature>
<dbReference type="SUPFAM" id="SSF52540">
    <property type="entry name" value="P-loop containing nucleoside triphosphate hydrolases"/>
    <property type="match status" value="2"/>
</dbReference>
<feature type="transmembrane region" description="Helical" evidence="11">
    <location>
        <begin position="1363"/>
        <end position="1382"/>
    </location>
</feature>
<dbReference type="CDD" id="cd03232">
    <property type="entry name" value="ABCG_PDR_domain2"/>
    <property type="match status" value="1"/>
</dbReference>
<dbReference type="PANTHER" id="PTHR48040:SF20">
    <property type="entry name" value="PLEIOTROPIC DRUG RESISTANCE PROTEIN 1"/>
    <property type="match status" value="1"/>
</dbReference>
<keyword evidence="3" id="KW-0813">Transport</keyword>
<feature type="region of interest" description="Disordered" evidence="10">
    <location>
        <begin position="1"/>
        <end position="36"/>
    </location>
</feature>
<dbReference type="GO" id="GO:0016887">
    <property type="term" value="F:ATP hydrolysis activity"/>
    <property type="evidence" value="ECO:0007669"/>
    <property type="project" value="InterPro"/>
</dbReference>
<feature type="transmembrane region" description="Helical" evidence="11">
    <location>
        <begin position="644"/>
        <end position="663"/>
    </location>
</feature>
<feature type="transmembrane region" description="Helical" evidence="11">
    <location>
        <begin position="522"/>
        <end position="547"/>
    </location>
</feature>
<comment type="similarity">
    <text evidence="2">Belongs to the ABC transporter superfamily. ABCG family. PDR (TC 3.A.1.205) subfamily.</text>
</comment>
<dbReference type="FunFam" id="3.40.50.300:FF:000059">
    <property type="entry name" value="ABC transporter G family member 40"/>
    <property type="match status" value="1"/>
</dbReference>
<keyword evidence="7" id="KW-0067">ATP-binding</keyword>
<dbReference type="InterPro" id="IPR034001">
    <property type="entry name" value="ABCG_PDR_1"/>
</dbReference>
<dbReference type="GO" id="GO:0140359">
    <property type="term" value="F:ABC-type transporter activity"/>
    <property type="evidence" value="ECO:0007669"/>
    <property type="project" value="InterPro"/>
</dbReference>
<feature type="transmembrane region" description="Helical" evidence="11">
    <location>
        <begin position="1330"/>
        <end position="1351"/>
    </location>
</feature>
<name>A0A067KPP7_JATCU</name>
<dbReference type="FunFam" id="3.40.50.300:FF:000179">
    <property type="entry name" value="ABC transporter G family member 34"/>
    <property type="match status" value="1"/>
</dbReference>
<dbReference type="Pfam" id="PF14510">
    <property type="entry name" value="ABC_trans_N"/>
    <property type="match status" value="1"/>
</dbReference>
<evidence type="ECO:0000256" key="1">
    <source>
        <dbReference type="ARBA" id="ARBA00004141"/>
    </source>
</evidence>
<keyword evidence="14" id="KW-1185">Reference proteome</keyword>
<evidence type="ECO:0000256" key="9">
    <source>
        <dbReference type="ARBA" id="ARBA00023136"/>
    </source>
</evidence>
<evidence type="ECO:0000256" key="8">
    <source>
        <dbReference type="ARBA" id="ARBA00022989"/>
    </source>
</evidence>
<dbReference type="EMBL" id="KK914415">
    <property type="protein sequence ID" value="KDP36998.1"/>
    <property type="molecule type" value="Genomic_DNA"/>
</dbReference>
<comment type="subcellular location">
    <subcellularLocation>
        <location evidence="1">Membrane</location>
        <topology evidence="1">Multi-pass membrane protein</topology>
    </subcellularLocation>
</comment>
<gene>
    <name evidence="13" type="ORF">JCGZ_06054</name>
</gene>
<dbReference type="PROSITE" id="PS50893">
    <property type="entry name" value="ABC_TRANSPORTER_2"/>
    <property type="match status" value="2"/>
</dbReference>
<dbReference type="InterPro" id="IPR034003">
    <property type="entry name" value="ABCG_PDR_2"/>
</dbReference>
<dbReference type="Pfam" id="PF01061">
    <property type="entry name" value="ABC2_membrane"/>
    <property type="match status" value="2"/>
</dbReference>
<sequence>MDGTDIYRASSSIRGGGSSARRNNGVDVFSRSSREEDDEEALKWAALEKLPTYDRLRKGILVSVSKGEMHEIDIDDLGFQERKTLVDRLVRVAEEDNEKFLLKLKNRIDRVGIEIPTIEVRFEHLNIEAEVHVGSRALPTFVNFSANIVEGFLNSLHILPSRKKQLTILKDVSGVIKPSRMTLLLGPPSSGKTTLLLALAGKLDPNLKFSGSVTYNGHGMNEFIPQRTAAYISQHDLHIGEMTVRETLAFSARCQGVGTQHDMLAELSRREKIANIKPDPDIDVFMKAAATEGQDTNVVTDYILKILGLEICADTLVGDEMLRGISGGQRKRVTTGEMLVGPAKALFMDEISTGLDSSTTYQIVNSLKQSIHILNGTAVVSLLQPAPETYDLFDDIILLSDGQIVYQGPRDDVLGFFEYMGFGCPERKGVADFLQEVTSRKDQQQYWTCKDQPYSFVTVPEFTRAFQSYEIGQKIEHDLSIPFDKTRSHPAALATRKYGVGKIELLKACFSREYLLMKRNSFVYIFKIGQFCYQLTVMAIITMTLFLRTNMHRDDVTDGGIYLGALFFTVVMVLFNGMSEISMTIVKLPVFYKQRDFLFYPSWAYSLPIWILKIPITFLEIAVWVFITYYAIGFDPNVGRLFKQYLLLLLFTQMSSALFRFIASVGRNMIVANTFGSFALLTLVALGGVILSREDVKKWWIWGYWMSPVMYGQNAVVVNEFLGKSWSHIPAKSEEPLGIQVMKSRGFFPEAHWYWLGLGASAGFILVFNICSTLALHFLNPFEKPQAFISEESAPRDKTEGAIQLSQAESSDRTKTEIEASGNDEVNHNKKKGMVLQIEPHCLTFDNVVYSVDMPQEMKSQGVLEDKLVLLKGVSGAFRPGVLTALMGVSGAGKTTLMDVLAGRKTGGYIEGSITISGYPKKQETFARISGYCEQNDIHAPHVTVYESLLFSAWLRLAPEIDSSTRDMFVDEIMELVELNPLRHALVGLPGVNGLSTEQRKRLTIAVELVANPSIIFMDEPTSGLDARAAAIVMRTVRNTVDTGRTVVCTIHQPSIDIFEAFDELFLLKRGGEEIYVGPLGRHSYHLIKYFEEVEGVSKIKDGYNPATWMLEVTSSAQELALGVDFSAIYKNSELYRRNIAVINELSTPAPGSKDLYFSTQYSQSFLTQCIACLWKQRLSYWRNPPYTAIRFLFTIFIALMFGTIFWNLGSKTGKQQDLSNSTGSLYAAVLFLGVQNGSSVQPVVAVERTVFYRERAAGMYSALPYAYAQVIVELPYIFCQAFVYGLITYAMIGFEWTAAKFFWYIFFMYFTLLYFTYYGMMAVAVTPNYHIASIVSSAFYAIWNIFSGFVIPRPRMPVWWRWYYWGCPVAWTLYGLLASQYGDIKDPLEDGDQQPVQDFLREYYGIKHDFLGKVAVVIPGIAVLFAFIFAVSIRSFNFQRR</sequence>
<dbReference type="GO" id="GO:0005524">
    <property type="term" value="F:ATP binding"/>
    <property type="evidence" value="ECO:0007669"/>
    <property type="project" value="UniProtKB-KW"/>
</dbReference>
<dbReference type="GO" id="GO:0016020">
    <property type="term" value="C:membrane"/>
    <property type="evidence" value="ECO:0007669"/>
    <property type="project" value="UniProtKB-SubCell"/>
</dbReference>
<evidence type="ECO:0000256" key="2">
    <source>
        <dbReference type="ARBA" id="ARBA00006012"/>
    </source>
</evidence>
<keyword evidence="5" id="KW-0677">Repeat</keyword>
<dbReference type="InterPro" id="IPR013525">
    <property type="entry name" value="ABC2_TM"/>
</dbReference>
<feature type="transmembrane region" description="Helical" evidence="11">
    <location>
        <begin position="559"/>
        <end position="586"/>
    </location>
</feature>
<feature type="transmembrane region" description="Helical" evidence="11">
    <location>
        <begin position="670"/>
        <end position="691"/>
    </location>
</feature>
<dbReference type="PANTHER" id="PTHR48040">
    <property type="entry name" value="PLEIOTROPIC DRUG RESISTANCE PROTEIN 1-LIKE ISOFORM X1"/>
    <property type="match status" value="1"/>
</dbReference>
<evidence type="ECO:0000256" key="4">
    <source>
        <dbReference type="ARBA" id="ARBA00022692"/>
    </source>
</evidence>
<dbReference type="InterPro" id="IPR003439">
    <property type="entry name" value="ABC_transporter-like_ATP-bd"/>
</dbReference>
<evidence type="ECO:0000256" key="5">
    <source>
        <dbReference type="ARBA" id="ARBA00022737"/>
    </source>
</evidence>
<evidence type="ECO:0000256" key="11">
    <source>
        <dbReference type="SAM" id="Phobius"/>
    </source>
</evidence>
<accession>A0A067KPP7</accession>
<reference evidence="13 14" key="1">
    <citation type="journal article" date="2014" name="PLoS ONE">
        <title>Global Analysis of Gene Expression Profiles in Physic Nut (Jatropha curcas L.) Seedlings Exposed to Salt Stress.</title>
        <authorList>
            <person name="Zhang L."/>
            <person name="Zhang C."/>
            <person name="Wu P."/>
            <person name="Chen Y."/>
            <person name="Li M."/>
            <person name="Jiang H."/>
            <person name="Wu G."/>
        </authorList>
    </citation>
    <scope>NUCLEOTIDE SEQUENCE [LARGE SCALE GENOMIC DNA]</scope>
    <source>
        <strain evidence="14">cv. GZQX0401</strain>
        <tissue evidence="13">Young leaves</tissue>
    </source>
</reference>
<dbReference type="InterPro" id="IPR027417">
    <property type="entry name" value="P-loop_NTPase"/>
</dbReference>
<keyword evidence="9 11" id="KW-0472">Membrane</keyword>
<feature type="transmembrane region" description="Helical" evidence="11">
    <location>
        <begin position="1188"/>
        <end position="1209"/>
    </location>
</feature>
<evidence type="ECO:0000313" key="14">
    <source>
        <dbReference type="Proteomes" id="UP000027138"/>
    </source>
</evidence>
<evidence type="ECO:0000256" key="6">
    <source>
        <dbReference type="ARBA" id="ARBA00022741"/>
    </source>
</evidence>
<evidence type="ECO:0000256" key="3">
    <source>
        <dbReference type="ARBA" id="ARBA00022448"/>
    </source>
</evidence>
<keyword evidence="6" id="KW-0547">Nucleotide-binding</keyword>
<feature type="transmembrane region" description="Helical" evidence="11">
    <location>
        <begin position="1275"/>
        <end position="1295"/>
    </location>
</feature>
<evidence type="ECO:0000259" key="12">
    <source>
        <dbReference type="PROSITE" id="PS50893"/>
    </source>
</evidence>
<dbReference type="InterPro" id="IPR013581">
    <property type="entry name" value="PDR_assoc"/>
</dbReference>
<keyword evidence="8 11" id="KW-1133">Transmembrane helix</keyword>
<dbReference type="InterPro" id="IPR029481">
    <property type="entry name" value="ABC_trans_N"/>
</dbReference>
<evidence type="ECO:0000256" key="7">
    <source>
        <dbReference type="ARBA" id="ARBA00022840"/>
    </source>
</evidence>
<evidence type="ECO:0000256" key="10">
    <source>
        <dbReference type="SAM" id="MobiDB-lite"/>
    </source>
</evidence>
<dbReference type="CDD" id="cd03233">
    <property type="entry name" value="ABCG_PDR_domain1"/>
    <property type="match status" value="1"/>
</dbReference>
<feature type="domain" description="ABC transporter" evidence="12">
    <location>
        <begin position="153"/>
        <end position="426"/>
    </location>
</feature>
<feature type="domain" description="ABC transporter" evidence="12">
    <location>
        <begin position="843"/>
        <end position="1095"/>
    </location>
</feature>
<dbReference type="Pfam" id="PF08370">
    <property type="entry name" value="PDR_assoc"/>
    <property type="match status" value="1"/>
</dbReference>
<feature type="compositionally biased region" description="Low complexity" evidence="10">
    <location>
        <begin position="8"/>
        <end position="25"/>
    </location>
</feature>
<dbReference type="SMART" id="SM00382">
    <property type="entry name" value="AAA"/>
    <property type="match status" value="2"/>
</dbReference>
<dbReference type="Gene3D" id="3.40.50.300">
    <property type="entry name" value="P-loop containing nucleotide triphosphate hydrolases"/>
    <property type="match status" value="2"/>
</dbReference>